<keyword evidence="7" id="KW-1185">Reference proteome</keyword>
<dbReference type="PANTHER" id="PTHR45953:SF1">
    <property type="entry name" value="IDURONATE 2-SULFATASE"/>
    <property type="match status" value="1"/>
</dbReference>
<evidence type="ECO:0000313" key="7">
    <source>
        <dbReference type="Proteomes" id="UP000550729"/>
    </source>
</evidence>
<comment type="caution">
    <text evidence="6">The sequence shown here is derived from an EMBL/GenBank/DDBJ whole genome shotgun (WGS) entry which is preliminary data.</text>
</comment>
<gene>
    <name evidence="6" type="ORF">HH308_22155</name>
</gene>
<reference evidence="6 7" key="1">
    <citation type="submission" date="2020-04" db="EMBL/GenBank/DDBJ databases">
        <title>Gordonia sp. nov. TBRC 11910.</title>
        <authorList>
            <person name="Suriyachadkun C."/>
        </authorList>
    </citation>
    <scope>NUCLEOTIDE SEQUENCE [LARGE SCALE GENOMIC DNA]</scope>
    <source>
        <strain evidence="6 7">TBRC 11910</strain>
    </source>
</reference>
<dbReference type="InterPro" id="IPR017850">
    <property type="entry name" value="Alkaline_phosphatase_core_sf"/>
</dbReference>
<dbReference type="PANTHER" id="PTHR45953">
    <property type="entry name" value="IDURONATE 2-SULFATASE"/>
    <property type="match status" value="1"/>
</dbReference>
<dbReference type="GO" id="GO:0046872">
    <property type="term" value="F:metal ion binding"/>
    <property type="evidence" value="ECO:0007669"/>
    <property type="project" value="UniProtKB-KW"/>
</dbReference>
<feature type="domain" description="Sulfatase N-terminal" evidence="5">
    <location>
        <begin position="8"/>
        <end position="288"/>
    </location>
</feature>
<organism evidence="6 7">
    <name type="scientific">Gordonia asplenii</name>
    <dbReference type="NCBI Taxonomy" id="2725283"/>
    <lineage>
        <taxon>Bacteria</taxon>
        <taxon>Bacillati</taxon>
        <taxon>Actinomycetota</taxon>
        <taxon>Actinomycetes</taxon>
        <taxon>Mycobacteriales</taxon>
        <taxon>Gordoniaceae</taxon>
        <taxon>Gordonia</taxon>
    </lineage>
</organism>
<keyword evidence="3" id="KW-0378">Hydrolase</keyword>
<dbReference type="GO" id="GO:0005737">
    <property type="term" value="C:cytoplasm"/>
    <property type="evidence" value="ECO:0007669"/>
    <property type="project" value="TreeGrafter"/>
</dbReference>
<dbReference type="AlphaFoldDB" id="A0A848L5U8"/>
<dbReference type="CDD" id="cd16027">
    <property type="entry name" value="SGSH"/>
    <property type="match status" value="1"/>
</dbReference>
<feature type="compositionally biased region" description="Basic and acidic residues" evidence="4">
    <location>
        <begin position="441"/>
        <end position="457"/>
    </location>
</feature>
<dbReference type="EMBL" id="JABBNB010000028">
    <property type="protein sequence ID" value="NMO03921.1"/>
    <property type="molecule type" value="Genomic_DNA"/>
</dbReference>
<sequence>MSSTTAGSNVLLVHWHDLGRHLELYGASGALSPSLEKLAAQGFLFANAHAAAPLCSPSRGALLTGRYPHDNGIVGLAHHGFAYREGVQTLPAILRDAGWRTALIGMQHESTAPRSLGYDDVDVADSDCDYVVDRAVEWLDARSAERLAGDSTPFLLNAGFFEVHRPYPADRYPPVDPNSFDVPSYLPDTPQVRGDLASFHSSISIADAATGRLVEHLDASGLGEDTWVVFFTDHGEAFPGAKSTLYARGTGISFIVRPPQSVRAASRVYDGLFAGVDLVPTLLDALGVAIPEAVQGVSHAAALLDGAGEPVRDEVFTEKDYHDSYDPIRAIRTRHYSYIENFAPRAALELPLDIADSDSGRALDDAHTRPRPAVELYALDLDPDERVNLADDPTYAQVRAELARRLQRWRETTGDVVVPDEQGSAVAADFMTRYLATLSEREAPIPRSPRGADRSYVDEVTAQ</sequence>
<protein>
    <submittedName>
        <fullName evidence="6">Sulfatase</fullName>
    </submittedName>
</protein>
<dbReference type="Proteomes" id="UP000550729">
    <property type="component" value="Unassembled WGS sequence"/>
</dbReference>
<evidence type="ECO:0000256" key="2">
    <source>
        <dbReference type="ARBA" id="ARBA00022723"/>
    </source>
</evidence>
<dbReference type="RefSeq" id="WP_170196420.1">
    <property type="nucleotide sequence ID" value="NZ_JABBNB010000028.1"/>
</dbReference>
<evidence type="ECO:0000259" key="5">
    <source>
        <dbReference type="Pfam" id="PF00884"/>
    </source>
</evidence>
<dbReference type="InterPro" id="IPR000917">
    <property type="entry name" value="Sulfatase_N"/>
</dbReference>
<evidence type="ECO:0000256" key="3">
    <source>
        <dbReference type="ARBA" id="ARBA00022801"/>
    </source>
</evidence>
<dbReference type="GO" id="GO:0008484">
    <property type="term" value="F:sulfuric ester hydrolase activity"/>
    <property type="evidence" value="ECO:0007669"/>
    <property type="project" value="TreeGrafter"/>
</dbReference>
<evidence type="ECO:0000256" key="4">
    <source>
        <dbReference type="SAM" id="MobiDB-lite"/>
    </source>
</evidence>
<dbReference type="Gene3D" id="3.40.720.10">
    <property type="entry name" value="Alkaline Phosphatase, subunit A"/>
    <property type="match status" value="1"/>
</dbReference>
<feature type="region of interest" description="Disordered" evidence="4">
    <location>
        <begin position="441"/>
        <end position="463"/>
    </location>
</feature>
<dbReference type="InterPro" id="IPR024607">
    <property type="entry name" value="Sulfatase_CS"/>
</dbReference>
<dbReference type="SUPFAM" id="SSF53649">
    <property type="entry name" value="Alkaline phosphatase-like"/>
    <property type="match status" value="1"/>
</dbReference>
<evidence type="ECO:0000256" key="1">
    <source>
        <dbReference type="ARBA" id="ARBA00008779"/>
    </source>
</evidence>
<accession>A0A848L5U8</accession>
<dbReference type="PROSITE" id="PS00523">
    <property type="entry name" value="SULFATASE_1"/>
    <property type="match status" value="1"/>
</dbReference>
<name>A0A848L5U8_9ACTN</name>
<proteinExistence type="inferred from homology"/>
<comment type="similarity">
    <text evidence="1">Belongs to the sulfatase family.</text>
</comment>
<evidence type="ECO:0000313" key="6">
    <source>
        <dbReference type="EMBL" id="NMO03921.1"/>
    </source>
</evidence>
<keyword evidence="2" id="KW-0479">Metal-binding</keyword>
<dbReference type="Pfam" id="PF00884">
    <property type="entry name" value="Sulfatase"/>
    <property type="match status" value="1"/>
</dbReference>